<dbReference type="SUPFAM" id="SSF48371">
    <property type="entry name" value="ARM repeat"/>
    <property type="match status" value="1"/>
</dbReference>
<dbReference type="EMBL" id="CP045226">
    <property type="protein sequence ID" value="QFS46258.1"/>
    <property type="molecule type" value="Genomic_DNA"/>
</dbReference>
<dbReference type="PROSITE" id="PS50077">
    <property type="entry name" value="HEAT_REPEAT"/>
    <property type="match status" value="1"/>
</dbReference>
<evidence type="ECO:0000256" key="4">
    <source>
        <dbReference type="ARBA" id="ARBA00023239"/>
    </source>
</evidence>
<evidence type="ECO:0000256" key="6">
    <source>
        <dbReference type="SAM" id="MobiDB-lite"/>
    </source>
</evidence>
<dbReference type="InterPro" id="IPR011989">
    <property type="entry name" value="ARM-like"/>
</dbReference>
<keyword evidence="8" id="KW-1185">Reference proteome</keyword>
<dbReference type="Proteomes" id="UP000326678">
    <property type="component" value="Chromosome Gxm1"/>
</dbReference>
<dbReference type="InterPro" id="IPR021133">
    <property type="entry name" value="HEAT_type_2"/>
</dbReference>
<dbReference type="GO" id="GO:0016829">
    <property type="term" value="F:lyase activity"/>
    <property type="evidence" value="ECO:0007669"/>
    <property type="project" value="UniProtKB-KW"/>
</dbReference>
<dbReference type="Gene3D" id="1.25.10.10">
    <property type="entry name" value="Leucine-rich Repeat Variant"/>
    <property type="match status" value="1"/>
</dbReference>
<dbReference type="GO" id="GO:0030089">
    <property type="term" value="C:phycobilisome"/>
    <property type="evidence" value="ECO:0007669"/>
    <property type="project" value="UniProtKB-KW"/>
</dbReference>
<dbReference type="RefSeq" id="WP_338115293.1">
    <property type="nucleotide sequence ID" value="NZ_CP045226.1"/>
</dbReference>
<keyword evidence="3" id="KW-0605">Phycobilisome</keyword>
<accession>A0A5P8W0L7</accession>
<dbReference type="KEGG" id="nsh:GXM_03738"/>
<comment type="similarity">
    <text evidence="1">Belongs to the CpcE/RpcE/PecE family.</text>
</comment>
<protein>
    <submittedName>
        <fullName evidence="7">CpcF, phycocyanobilin lyase subunit beta</fullName>
    </submittedName>
</protein>
<evidence type="ECO:0000313" key="8">
    <source>
        <dbReference type="Proteomes" id="UP000326678"/>
    </source>
</evidence>
<dbReference type="InterPro" id="IPR004155">
    <property type="entry name" value="PBS_lyase_HEAT"/>
</dbReference>
<evidence type="ECO:0000256" key="2">
    <source>
        <dbReference type="ARBA" id="ARBA00022549"/>
    </source>
</evidence>
<comment type="function">
    <text evidence="5">Catalyzes the hydroxylation of the N(6)-(4-aminobutyl)-L-lysine intermediate produced by deoxyhypusine synthase/DHPS on a critical lysine of the eukaryotic translation initiation factor 5A/eIF-5A. This is the second step of the post-translational modification of that lysine into an unusual amino acid residue named hypusine. Hypusination is unique to mature eIF-5A factor and is essential for its function.</text>
</comment>
<keyword evidence="4 7" id="KW-0456">Lyase</keyword>
<sequence>MMATTDTLSYNWLTTNYSREIIMNNSDLAQILIRAVEEADSSDRLLDAVQELAAAGIEEAVPCLIAALGYNNPGAAVAAVDGLIAIGEAAVQPLLQLIDGYNYGARAWAIRALAGIGDVRALDTLLEAAKTDFSLSVRRAAARGLGTLRWQQVPPEKLESIQTQVLEALLLISQDPEWVVRYAAVTSLETLAIAIAATLPDQASRITNQLQQILDTDVDLGVRTRVKFAQEKIQPQQPQQHQEVFAPKIKLQDTEVPHRGGSRR</sequence>
<dbReference type="PANTHER" id="PTHR12697:SF38">
    <property type="entry name" value="PBS LYASE HEAT DOMAIN PROTEIN REPEAT-CONTAINING PROTEIN"/>
    <property type="match status" value="1"/>
</dbReference>
<dbReference type="GO" id="GO:0016491">
    <property type="term" value="F:oxidoreductase activity"/>
    <property type="evidence" value="ECO:0007669"/>
    <property type="project" value="TreeGrafter"/>
</dbReference>
<gene>
    <name evidence="7" type="ORF">GXM_03738</name>
</gene>
<feature type="region of interest" description="Disordered" evidence="6">
    <location>
        <begin position="231"/>
        <end position="264"/>
    </location>
</feature>
<evidence type="ECO:0000256" key="1">
    <source>
        <dbReference type="ARBA" id="ARBA00009299"/>
    </source>
</evidence>
<organism evidence="7 8">
    <name type="scientific">Nostoc sphaeroides CCNUC1</name>
    <dbReference type="NCBI Taxonomy" id="2653204"/>
    <lineage>
        <taxon>Bacteria</taxon>
        <taxon>Bacillati</taxon>
        <taxon>Cyanobacteriota</taxon>
        <taxon>Cyanophyceae</taxon>
        <taxon>Nostocales</taxon>
        <taxon>Nostocaceae</taxon>
        <taxon>Nostoc</taxon>
    </lineage>
</organism>
<dbReference type="AlphaFoldDB" id="A0A5P8W0L7"/>
<reference evidence="7 8" key="1">
    <citation type="submission" date="2019-10" db="EMBL/GenBank/DDBJ databases">
        <title>Genomic and transcriptomic insights into the perfect genentic adaptation of a filamentous nitrogen-fixing cyanobacterium to rice fields.</title>
        <authorList>
            <person name="Chen Z."/>
        </authorList>
    </citation>
    <scope>NUCLEOTIDE SEQUENCE [LARGE SCALE GENOMIC DNA]</scope>
    <source>
        <strain evidence="7">CCNUC1</strain>
    </source>
</reference>
<name>A0A5P8W0L7_9NOSO</name>
<dbReference type="Pfam" id="PF13646">
    <property type="entry name" value="HEAT_2"/>
    <property type="match status" value="1"/>
</dbReference>
<evidence type="ECO:0000313" key="7">
    <source>
        <dbReference type="EMBL" id="QFS46258.1"/>
    </source>
</evidence>
<evidence type="ECO:0000256" key="5">
    <source>
        <dbReference type="ARBA" id="ARBA00045876"/>
    </source>
</evidence>
<dbReference type="SMART" id="SM00567">
    <property type="entry name" value="EZ_HEAT"/>
    <property type="match status" value="3"/>
</dbReference>
<keyword evidence="2" id="KW-0042">Antenna complex</keyword>
<proteinExistence type="inferred from homology"/>
<dbReference type="PANTHER" id="PTHR12697">
    <property type="entry name" value="PBS LYASE HEAT-LIKE PROTEIN"/>
    <property type="match status" value="1"/>
</dbReference>
<dbReference type="InterPro" id="IPR016024">
    <property type="entry name" value="ARM-type_fold"/>
</dbReference>
<evidence type="ECO:0000256" key="3">
    <source>
        <dbReference type="ARBA" id="ARBA00022738"/>
    </source>
</evidence>